<reference evidence="2" key="1">
    <citation type="submission" date="2020-10" db="EMBL/GenBank/DDBJ databases">
        <title>Chromosome-scale genome assembly of the Allis shad, Alosa alosa.</title>
        <authorList>
            <person name="Margot Z."/>
            <person name="Christophe K."/>
            <person name="Cabau C."/>
            <person name="Louis A."/>
            <person name="Berthelot C."/>
            <person name="Parey E."/>
            <person name="Roest Crollius H."/>
            <person name="Montfort J."/>
            <person name="Robinson-Rechavi M."/>
            <person name="Bucao C."/>
            <person name="Bouchez O."/>
            <person name="Gislard M."/>
            <person name="Lluch J."/>
            <person name="Milhes M."/>
            <person name="Lampietro C."/>
            <person name="Lopez Roques C."/>
            <person name="Donnadieu C."/>
            <person name="Braasch I."/>
            <person name="Desvignes T."/>
            <person name="Postlethwait J."/>
            <person name="Bobe J."/>
            <person name="Guiguen Y."/>
        </authorList>
    </citation>
    <scope>NUCLEOTIDE SEQUENCE</scope>
    <source>
        <strain evidence="2">M-15738</strain>
        <tissue evidence="2">Blood</tissue>
    </source>
</reference>
<dbReference type="PANTHER" id="PTHR23171">
    <property type="entry name" value="GDOWN1"/>
    <property type="match status" value="1"/>
</dbReference>
<evidence type="ECO:0000256" key="1">
    <source>
        <dbReference type="SAM" id="MobiDB-lite"/>
    </source>
</evidence>
<evidence type="ECO:0008006" key="4">
    <source>
        <dbReference type="Google" id="ProtNLM"/>
    </source>
</evidence>
<keyword evidence="3" id="KW-1185">Reference proteome</keyword>
<feature type="region of interest" description="Disordered" evidence="1">
    <location>
        <begin position="192"/>
        <end position="211"/>
    </location>
</feature>
<dbReference type="GO" id="GO:0035556">
    <property type="term" value="P:intracellular signal transduction"/>
    <property type="evidence" value="ECO:0007669"/>
    <property type="project" value="TreeGrafter"/>
</dbReference>
<proteinExistence type="predicted"/>
<name>A0AAV6FNB6_9TELE</name>
<protein>
    <recommendedName>
        <fullName evidence="4">Tuftelin</fullName>
    </recommendedName>
</protein>
<dbReference type="EMBL" id="JADWDJ010000020">
    <property type="protein sequence ID" value="KAG5264379.1"/>
    <property type="molecule type" value="Genomic_DNA"/>
</dbReference>
<dbReference type="PANTHER" id="PTHR23171:SF17">
    <property type="entry name" value="TUFTELIN"/>
    <property type="match status" value="1"/>
</dbReference>
<dbReference type="Proteomes" id="UP000823561">
    <property type="component" value="Chromosome 20"/>
</dbReference>
<feature type="compositionally biased region" description="Polar residues" evidence="1">
    <location>
        <begin position="337"/>
        <end position="361"/>
    </location>
</feature>
<feature type="compositionally biased region" description="Polar residues" evidence="1">
    <location>
        <begin position="29"/>
        <end position="43"/>
    </location>
</feature>
<feature type="compositionally biased region" description="Basic and acidic residues" evidence="1">
    <location>
        <begin position="192"/>
        <end position="209"/>
    </location>
</feature>
<accession>A0AAV6FNB6</accession>
<sequence length="375" mass="43714">MNDYFSHDDGTAKGGEVVERCGRLTFTLQDTNWNHSKQPSSERQQQKPEPLPLPPPLEQTEVIKVYLEKPSEKEKKQRQSVKMLTDEVSQIQEVRYCLKSLREQMAARHNNNNNNEFPTNGFKVNLASIQSVIINGNVVDPPLTREEENEEDECVRLREVTRRLYAKLQESEKRHQEEKDILQASIETWRQRAEEQAEQEQEAKAEAETRGQQVQELQKLLGAMEEESSALCDKMAAREAELKELKMQKEGGQKEQQRSEQLEKELAVLKEKLHHLDDMLKSQQRKVRHMIEQLQNSRTVIQERDRHIRDLEEKVAFLEAENREMHDQMDFLLGDQKPQQQTSLQSPQVVYSKPLTPTSPTNKSLPFIKVIEIKS</sequence>
<evidence type="ECO:0000313" key="2">
    <source>
        <dbReference type="EMBL" id="KAG5264379.1"/>
    </source>
</evidence>
<comment type="caution">
    <text evidence="2">The sequence shown here is derived from an EMBL/GenBank/DDBJ whole genome shotgun (WGS) entry which is preliminary data.</text>
</comment>
<feature type="region of interest" description="Disordered" evidence="1">
    <location>
        <begin position="29"/>
        <end position="59"/>
    </location>
</feature>
<dbReference type="AlphaFoldDB" id="A0AAV6FNB6"/>
<evidence type="ECO:0000313" key="3">
    <source>
        <dbReference type="Proteomes" id="UP000823561"/>
    </source>
</evidence>
<organism evidence="2 3">
    <name type="scientific">Alosa alosa</name>
    <name type="common">allis shad</name>
    <dbReference type="NCBI Taxonomy" id="278164"/>
    <lineage>
        <taxon>Eukaryota</taxon>
        <taxon>Metazoa</taxon>
        <taxon>Chordata</taxon>
        <taxon>Craniata</taxon>
        <taxon>Vertebrata</taxon>
        <taxon>Euteleostomi</taxon>
        <taxon>Actinopterygii</taxon>
        <taxon>Neopterygii</taxon>
        <taxon>Teleostei</taxon>
        <taxon>Clupei</taxon>
        <taxon>Clupeiformes</taxon>
        <taxon>Clupeoidei</taxon>
        <taxon>Clupeidae</taxon>
        <taxon>Alosa</taxon>
    </lineage>
</organism>
<gene>
    <name evidence="2" type="ORF">AALO_G00253110</name>
</gene>
<dbReference type="InterPro" id="IPR051375">
    <property type="entry name" value="Tuftelin_GRINL1A/MYZAP/CCD68"/>
</dbReference>
<feature type="region of interest" description="Disordered" evidence="1">
    <location>
        <begin position="335"/>
        <end position="361"/>
    </location>
</feature>